<dbReference type="EMBL" id="DS268412">
    <property type="protein sequence ID" value="EFP05817.1"/>
    <property type="molecule type" value="Genomic_DNA"/>
</dbReference>
<dbReference type="Proteomes" id="UP000008281">
    <property type="component" value="Unassembled WGS sequence"/>
</dbReference>
<evidence type="ECO:0000259" key="1">
    <source>
        <dbReference type="PROSITE" id="PS50878"/>
    </source>
</evidence>
<accession>E3LPE5</accession>
<evidence type="ECO:0000313" key="3">
    <source>
        <dbReference type="Proteomes" id="UP000008281"/>
    </source>
</evidence>
<dbReference type="InterPro" id="IPR043502">
    <property type="entry name" value="DNA/RNA_pol_sf"/>
</dbReference>
<dbReference type="InParanoid" id="E3LPE5"/>
<dbReference type="Pfam" id="PF00078">
    <property type="entry name" value="RVT_1"/>
    <property type="match status" value="1"/>
</dbReference>
<dbReference type="HOGENOM" id="CLU_1129954_0_0_1"/>
<gene>
    <name evidence="2" type="ORF">CRE_26942</name>
</gene>
<keyword evidence="3" id="KW-1185">Reference proteome</keyword>
<protein>
    <recommendedName>
        <fullName evidence="1">Reverse transcriptase domain-containing protein</fullName>
    </recommendedName>
</protein>
<dbReference type="PROSITE" id="PS50878">
    <property type="entry name" value="RT_POL"/>
    <property type="match status" value="1"/>
</dbReference>
<feature type="domain" description="Reverse transcriptase" evidence="1">
    <location>
        <begin position="1"/>
        <end position="191"/>
    </location>
</feature>
<dbReference type="InterPro" id="IPR000477">
    <property type="entry name" value="RT_dom"/>
</dbReference>
<dbReference type="eggNOG" id="KOG1075">
    <property type="taxonomic scope" value="Eukaryota"/>
</dbReference>
<evidence type="ECO:0000313" key="2">
    <source>
        <dbReference type="EMBL" id="EFP05817.1"/>
    </source>
</evidence>
<dbReference type="STRING" id="31234.E3LPE5"/>
<dbReference type="AlphaFoldDB" id="E3LPE5"/>
<dbReference type="SUPFAM" id="SSF56672">
    <property type="entry name" value="DNA/RNA polymerases"/>
    <property type="match status" value="1"/>
</dbReference>
<dbReference type="OMA" id="PMINRES"/>
<dbReference type="OrthoDB" id="5865536at2759"/>
<organism evidence="3">
    <name type="scientific">Caenorhabditis remanei</name>
    <name type="common">Caenorhabditis vulgaris</name>
    <dbReference type="NCBI Taxonomy" id="31234"/>
    <lineage>
        <taxon>Eukaryota</taxon>
        <taxon>Metazoa</taxon>
        <taxon>Ecdysozoa</taxon>
        <taxon>Nematoda</taxon>
        <taxon>Chromadorea</taxon>
        <taxon>Rhabditida</taxon>
        <taxon>Rhabditina</taxon>
        <taxon>Rhabditomorpha</taxon>
        <taxon>Rhabditoidea</taxon>
        <taxon>Rhabditidae</taxon>
        <taxon>Peloderinae</taxon>
        <taxon>Caenorhabditis</taxon>
    </lineage>
</organism>
<dbReference type="PANTHER" id="PTHR33332">
    <property type="entry name" value="REVERSE TRANSCRIPTASE DOMAIN-CONTAINING PROTEIN"/>
    <property type="match status" value="1"/>
</dbReference>
<name>E3LPE5_CAERE</name>
<proteinExistence type="predicted"/>
<sequence length="258" mass="29505">MEQLVSPGYTLKVNPTNLKKVMAEKPNRNKIMAGTVDAIYFDFAKAFDRAHDVLIEKLKQIDLNENLIKWIRNFLKNRRFRVKVGSSFSVERYAQCGVPQGSVLSPLLFGIYVNSISEILPPGVKCKQFADDLKIYAEVTGTSSNLLQEAIASIVEWADKAKLSLNQKKTVTITLGTKQHDTSYNIDGDVIRKESVEACNRSNIHKMLLNKVDLETKNFFTLRECTRTRTKTRFVWEKSKTKLRSHFLTNRTLPTMKL</sequence>
<reference evidence="2" key="1">
    <citation type="submission" date="2007-07" db="EMBL/GenBank/DDBJ databases">
        <title>PCAP assembly of the Caenorhabditis remanei genome.</title>
        <authorList>
            <consortium name="The Caenorhabditis remanei Sequencing Consortium"/>
            <person name="Wilson R.K."/>
        </authorList>
    </citation>
    <scope>NUCLEOTIDE SEQUENCE [LARGE SCALE GENOMIC DNA]</scope>
    <source>
        <strain evidence="2">PB4641</strain>
    </source>
</reference>